<feature type="non-terminal residue" evidence="2">
    <location>
        <position position="66"/>
    </location>
</feature>
<feature type="region of interest" description="Disordered" evidence="1">
    <location>
        <begin position="42"/>
        <end position="66"/>
    </location>
</feature>
<accession>A0A1A8CIQ5</accession>
<evidence type="ECO:0000256" key="1">
    <source>
        <dbReference type="SAM" id="MobiDB-lite"/>
    </source>
</evidence>
<name>A0A1A8CIQ5_NOTKA</name>
<sequence length="66" mass="7040">GINEKMFVFTGLDYEGGQKVLVHPRASNHGGKQTHGFLAAKNQCSSPSTINTGTARTSPDGDDKTY</sequence>
<dbReference type="EMBL" id="HADZ01014710">
    <property type="protein sequence ID" value="SBP78651.1"/>
    <property type="molecule type" value="Transcribed_RNA"/>
</dbReference>
<dbReference type="AlphaFoldDB" id="A0A1A8CIQ5"/>
<protein>
    <submittedName>
        <fullName evidence="2">Uncharacterized protein</fullName>
    </submittedName>
</protein>
<reference evidence="2" key="1">
    <citation type="submission" date="2016-05" db="EMBL/GenBank/DDBJ databases">
        <authorList>
            <person name="Lavstsen T."/>
            <person name="Jespersen J.S."/>
        </authorList>
    </citation>
    <scope>NUCLEOTIDE SEQUENCE</scope>
    <source>
        <tissue evidence="2">Brain</tissue>
    </source>
</reference>
<evidence type="ECO:0000313" key="2">
    <source>
        <dbReference type="EMBL" id="SBP78651.1"/>
    </source>
</evidence>
<reference evidence="2" key="2">
    <citation type="submission" date="2016-06" db="EMBL/GenBank/DDBJ databases">
        <title>The genome of a short-lived fish provides insights into sex chromosome evolution and the genetic control of aging.</title>
        <authorList>
            <person name="Reichwald K."/>
            <person name="Felder M."/>
            <person name="Petzold A."/>
            <person name="Koch P."/>
            <person name="Groth M."/>
            <person name="Platzer M."/>
        </authorList>
    </citation>
    <scope>NUCLEOTIDE SEQUENCE</scope>
    <source>
        <tissue evidence="2">Brain</tissue>
    </source>
</reference>
<feature type="compositionally biased region" description="Polar residues" evidence="1">
    <location>
        <begin position="42"/>
        <end position="57"/>
    </location>
</feature>
<feature type="non-terminal residue" evidence="2">
    <location>
        <position position="1"/>
    </location>
</feature>
<organism evidence="2">
    <name type="scientific">Nothobranchius kadleci</name>
    <name type="common">African annual killifish</name>
    <dbReference type="NCBI Taxonomy" id="1051664"/>
    <lineage>
        <taxon>Eukaryota</taxon>
        <taxon>Metazoa</taxon>
        <taxon>Chordata</taxon>
        <taxon>Craniata</taxon>
        <taxon>Vertebrata</taxon>
        <taxon>Euteleostomi</taxon>
        <taxon>Actinopterygii</taxon>
        <taxon>Neopterygii</taxon>
        <taxon>Teleostei</taxon>
        <taxon>Neoteleostei</taxon>
        <taxon>Acanthomorphata</taxon>
        <taxon>Ovalentaria</taxon>
        <taxon>Atherinomorphae</taxon>
        <taxon>Cyprinodontiformes</taxon>
        <taxon>Nothobranchiidae</taxon>
        <taxon>Nothobranchius</taxon>
    </lineage>
</organism>
<gene>
    <name evidence="2" type="primary">Nfu_g_1_010861</name>
</gene>
<proteinExistence type="predicted"/>